<evidence type="ECO:0000313" key="3">
    <source>
        <dbReference type="EMBL" id="KAK0575829.1"/>
    </source>
</evidence>
<dbReference type="InterPro" id="IPR012337">
    <property type="entry name" value="RNaseH-like_sf"/>
</dbReference>
<dbReference type="AlphaFoldDB" id="A0AA39UZY3"/>
<dbReference type="Gene3D" id="3.30.420.10">
    <property type="entry name" value="Ribonuclease H-like superfamily/Ribonuclease H"/>
    <property type="match status" value="1"/>
</dbReference>
<evidence type="ECO:0008006" key="5">
    <source>
        <dbReference type="Google" id="ProtNLM"/>
    </source>
</evidence>
<reference evidence="3" key="2">
    <citation type="submission" date="2023-06" db="EMBL/GenBank/DDBJ databases">
        <authorList>
            <person name="Swenson N.G."/>
            <person name="Wegrzyn J.L."/>
            <person name="Mcevoy S.L."/>
        </authorList>
    </citation>
    <scope>NUCLEOTIDE SEQUENCE</scope>
    <source>
        <strain evidence="3">NS2018</strain>
        <tissue evidence="3">Leaf</tissue>
    </source>
</reference>
<dbReference type="Proteomes" id="UP001168877">
    <property type="component" value="Unassembled WGS sequence"/>
</dbReference>
<feature type="transmembrane region" description="Helical" evidence="2">
    <location>
        <begin position="176"/>
        <end position="199"/>
    </location>
</feature>
<keyword evidence="2" id="KW-0472">Membrane</keyword>
<dbReference type="InterPro" id="IPR053151">
    <property type="entry name" value="RNase_H-like"/>
</dbReference>
<proteinExistence type="predicted"/>
<dbReference type="CDD" id="cd06222">
    <property type="entry name" value="RNase_H_like"/>
    <property type="match status" value="1"/>
</dbReference>
<accession>A0AA39UZY3</accession>
<reference evidence="3" key="1">
    <citation type="journal article" date="2022" name="Plant J.">
        <title>Strategies of tolerance reflected in two North American maple genomes.</title>
        <authorList>
            <person name="McEvoy S.L."/>
            <person name="Sezen U.U."/>
            <person name="Trouern-Trend A."/>
            <person name="McMahon S.M."/>
            <person name="Schaberg P.G."/>
            <person name="Yang J."/>
            <person name="Wegrzyn J.L."/>
            <person name="Swenson N.G."/>
        </authorList>
    </citation>
    <scope>NUCLEOTIDE SEQUENCE</scope>
    <source>
        <strain evidence="3">NS2018</strain>
    </source>
</reference>
<name>A0AA39UZY3_ACESA</name>
<feature type="transmembrane region" description="Helical" evidence="2">
    <location>
        <begin position="205"/>
        <end position="234"/>
    </location>
</feature>
<keyword evidence="2" id="KW-1133">Transmembrane helix</keyword>
<keyword evidence="2" id="KW-0812">Transmembrane</keyword>
<feature type="transmembrane region" description="Helical" evidence="2">
    <location>
        <begin position="148"/>
        <end position="169"/>
    </location>
</feature>
<dbReference type="InterPro" id="IPR036397">
    <property type="entry name" value="RNaseH_sf"/>
</dbReference>
<evidence type="ECO:0000256" key="2">
    <source>
        <dbReference type="SAM" id="Phobius"/>
    </source>
</evidence>
<dbReference type="EMBL" id="JAUESC010000386">
    <property type="protein sequence ID" value="KAK0575829.1"/>
    <property type="molecule type" value="Genomic_DNA"/>
</dbReference>
<dbReference type="PANTHER" id="PTHR47723:SF22">
    <property type="entry name" value="RNASE H TYPE-1 DOMAIN-CONTAINING PROTEIN"/>
    <property type="match status" value="1"/>
</dbReference>
<dbReference type="GO" id="GO:0003676">
    <property type="term" value="F:nucleic acid binding"/>
    <property type="evidence" value="ECO:0007669"/>
    <property type="project" value="InterPro"/>
</dbReference>
<keyword evidence="4" id="KW-1185">Reference proteome</keyword>
<protein>
    <recommendedName>
        <fullName evidence="5">RNase H type-1 domain-containing protein</fullName>
    </recommendedName>
</protein>
<evidence type="ECO:0000256" key="1">
    <source>
        <dbReference type="SAM" id="MobiDB-lite"/>
    </source>
</evidence>
<feature type="compositionally biased region" description="Basic and acidic residues" evidence="1">
    <location>
        <begin position="13"/>
        <end position="23"/>
    </location>
</feature>
<evidence type="ECO:0000313" key="4">
    <source>
        <dbReference type="Proteomes" id="UP001168877"/>
    </source>
</evidence>
<feature type="region of interest" description="Disordered" evidence="1">
    <location>
        <begin position="12"/>
        <end position="35"/>
    </location>
</feature>
<comment type="caution">
    <text evidence="3">The sequence shown here is derived from an EMBL/GenBank/DDBJ whole genome shotgun (WGS) entry which is preliminary data.</text>
</comment>
<dbReference type="PANTHER" id="PTHR47723">
    <property type="entry name" value="OS05G0353850 PROTEIN"/>
    <property type="match status" value="1"/>
</dbReference>
<gene>
    <name evidence="3" type="ORF">LWI29_007849</name>
</gene>
<organism evidence="3 4">
    <name type="scientific">Acer saccharum</name>
    <name type="common">Sugar maple</name>
    <dbReference type="NCBI Taxonomy" id="4024"/>
    <lineage>
        <taxon>Eukaryota</taxon>
        <taxon>Viridiplantae</taxon>
        <taxon>Streptophyta</taxon>
        <taxon>Embryophyta</taxon>
        <taxon>Tracheophyta</taxon>
        <taxon>Spermatophyta</taxon>
        <taxon>Magnoliopsida</taxon>
        <taxon>eudicotyledons</taxon>
        <taxon>Gunneridae</taxon>
        <taxon>Pentapetalae</taxon>
        <taxon>rosids</taxon>
        <taxon>malvids</taxon>
        <taxon>Sapindales</taxon>
        <taxon>Sapindaceae</taxon>
        <taxon>Hippocastanoideae</taxon>
        <taxon>Acereae</taxon>
        <taxon>Acer</taxon>
    </lineage>
</organism>
<dbReference type="InterPro" id="IPR044730">
    <property type="entry name" value="RNase_H-like_dom_plant"/>
</dbReference>
<sequence>MGEFPLPLAGQLGHERGGNELPKKPAPGRGPVGIGDELRNSTSLMMCQFSISVGIQEPNSAEVLAILKACELCSSNARLVGSNIQVVSNSLEVVSWVNNSDNFGNLSNLKAINDIRGNLRSLKGLSIIFNSRALNVDADRLAKRVKTYWSDLGFECWGFLCLLGVLCLLKVRSGVFFLGFFWLLGVFVSAAGVVWGFFWGFSSDVWVAFCCFPLLVVVVSVVVGCLCCLSLGLFNKG</sequence>
<dbReference type="SUPFAM" id="SSF53098">
    <property type="entry name" value="Ribonuclease H-like"/>
    <property type="match status" value="1"/>
</dbReference>